<dbReference type="SUPFAM" id="SSF48208">
    <property type="entry name" value="Six-hairpin glycosidases"/>
    <property type="match status" value="1"/>
</dbReference>
<dbReference type="AlphaFoldDB" id="A0A6B8REW5"/>
<dbReference type="PANTHER" id="PTHR31084:SF19">
    <property type="entry name" value="GLYCOSYL HYDROLASE FAMILY 95 N-TERMINAL DOMAIN-CONTAINING PROTEIN"/>
    <property type="match status" value="1"/>
</dbReference>
<evidence type="ECO:0000313" key="3">
    <source>
        <dbReference type="EMBL" id="QGQ94720.1"/>
    </source>
</evidence>
<dbReference type="InterPro" id="IPR054363">
    <property type="entry name" value="GH95_cat"/>
</dbReference>
<protein>
    <submittedName>
        <fullName evidence="3">Uncharacterized protein</fullName>
    </submittedName>
</protein>
<sequence length="803" mass="91955">MNSLEQAAKHPLIFSKPAPNFFEGGLLGNGGLGVVVTTRPDGIVLYFGHNNVWDIRVSEQNKAKIGTFQEIFDKIKDIPETYDTLYEDSWYNEYIHMAREDYVNYDCPRPMPCGSLLLAFDRRKVEVLGHRIDIATGLCEVYFLYENKKVSLQIFVESEKDAVWLRTLNELGEAIAFPFDRVRLFPDPETPQDIPAYEPYTNYEDGSLSFRQVLPYELFPKNKALGHSKDKAFRLTVKTNAAMFRKDVTVPVMKQQVQDRYYPLEAKLVSTDAFVAYVQLDEGLASGIPCEAAELLVLNNQAFEAAAAEVSANWRAYWERSGVQLEDTYLEQIWYWNLYFYNCAIKPGVTCPGLYGNWSFGKIGSMWHGDYHLNYNTQQPFWLAFSSNHVDKHLPYVDLVDHMLPISKQWAEEYYGLRGAYFPHSAYPTEMTTMPWPVPEWGWEICETPWTVQSLWWHYIYTMDQQFLEQRAFEPIKQAVLFLVDYMKRPEAHGGQWGDDKYHVFPTVVPELYELTPGFKMNYDCLLDLTLIKFIFKAFVQACSVLQKVEVESELLYEVAEVLEHFPAYPTAESQIGSVFISVPGESPETIYNVPNSVATIFPGEDHGIHSSPEEFAIAANSFHNHRNEGGNDLVFHNMAGARLGLLDLERFKRQIEYCMLPNGTCADRILLSGGRYGDQMQFDWMNTMGIWFENFSLPAVINECLMQSYNGVIRLFPNWTEQYAAEFTTLLAVGGFLVSARIEQGEVQWLELESLSGAVCKLYLPWDSGAKLVAGNGEEKFLSGKEVEWNTAAGDKFRLTRG</sequence>
<name>A0A6B8REW5_9BACL</name>
<dbReference type="GO" id="GO:0004560">
    <property type="term" value="F:alpha-L-fucosidase activity"/>
    <property type="evidence" value="ECO:0007669"/>
    <property type="project" value="TreeGrafter"/>
</dbReference>
<gene>
    <name evidence="3" type="ORF">EHS13_07380</name>
</gene>
<dbReference type="PANTHER" id="PTHR31084">
    <property type="entry name" value="ALPHA-L-FUCOSIDASE 2"/>
    <property type="match status" value="1"/>
</dbReference>
<keyword evidence="4" id="KW-1185">Reference proteome</keyword>
<organism evidence="3 4">
    <name type="scientific">Paenibacillus psychroresistens</name>
    <dbReference type="NCBI Taxonomy" id="1778678"/>
    <lineage>
        <taxon>Bacteria</taxon>
        <taxon>Bacillati</taxon>
        <taxon>Bacillota</taxon>
        <taxon>Bacilli</taxon>
        <taxon>Bacillales</taxon>
        <taxon>Paenibacillaceae</taxon>
        <taxon>Paenibacillus</taxon>
    </lineage>
</organism>
<dbReference type="Gene3D" id="1.50.10.10">
    <property type="match status" value="1"/>
</dbReference>
<dbReference type="GO" id="GO:0005975">
    <property type="term" value="P:carbohydrate metabolic process"/>
    <property type="evidence" value="ECO:0007669"/>
    <property type="project" value="InterPro"/>
</dbReference>
<evidence type="ECO:0000259" key="1">
    <source>
        <dbReference type="Pfam" id="PF14498"/>
    </source>
</evidence>
<dbReference type="InterPro" id="IPR027414">
    <property type="entry name" value="GH95_N_dom"/>
</dbReference>
<feature type="domain" description="Glycosyl hydrolase family 95 catalytic" evidence="2">
    <location>
        <begin position="324"/>
        <end position="570"/>
    </location>
</feature>
<proteinExistence type="predicted"/>
<dbReference type="OrthoDB" id="9768507at2"/>
<evidence type="ECO:0000259" key="2">
    <source>
        <dbReference type="Pfam" id="PF22124"/>
    </source>
</evidence>
<dbReference type="EMBL" id="CP034235">
    <property type="protein sequence ID" value="QGQ94720.1"/>
    <property type="molecule type" value="Genomic_DNA"/>
</dbReference>
<dbReference type="KEGG" id="ppsc:EHS13_07380"/>
<accession>A0A6B8REW5</accession>
<feature type="domain" description="Glycosyl hydrolase family 95 N-terminal" evidence="1">
    <location>
        <begin position="12"/>
        <end position="169"/>
    </location>
</feature>
<dbReference type="InterPro" id="IPR012341">
    <property type="entry name" value="6hp_glycosidase-like_sf"/>
</dbReference>
<reference evidence="4" key="1">
    <citation type="submission" date="2018-11" db="EMBL/GenBank/DDBJ databases">
        <title>Complete genome sequence of Paenibacillus sp. ML311-T8.</title>
        <authorList>
            <person name="Nam Y.-D."/>
            <person name="Kang J."/>
            <person name="Chung W.-H."/>
            <person name="Park Y.S."/>
        </authorList>
    </citation>
    <scope>NUCLEOTIDE SEQUENCE [LARGE SCALE GENOMIC DNA]</scope>
    <source>
        <strain evidence="4">ML311-T8</strain>
    </source>
</reference>
<dbReference type="InterPro" id="IPR008928">
    <property type="entry name" value="6-hairpin_glycosidase_sf"/>
</dbReference>
<dbReference type="Pfam" id="PF22124">
    <property type="entry name" value="Glyco_hydro_95_cat"/>
    <property type="match status" value="1"/>
</dbReference>
<dbReference type="Gene3D" id="2.70.98.50">
    <property type="entry name" value="putative glycoside hydrolase family protein from bacillus halodurans"/>
    <property type="match status" value="1"/>
</dbReference>
<dbReference type="Proteomes" id="UP000426246">
    <property type="component" value="Chromosome"/>
</dbReference>
<dbReference type="RefSeq" id="WP_155699726.1">
    <property type="nucleotide sequence ID" value="NZ_CP034235.1"/>
</dbReference>
<dbReference type="Pfam" id="PF14498">
    <property type="entry name" value="Glyco_hyd_65N_2"/>
    <property type="match status" value="1"/>
</dbReference>
<evidence type="ECO:0000313" key="4">
    <source>
        <dbReference type="Proteomes" id="UP000426246"/>
    </source>
</evidence>